<reference evidence="3" key="1">
    <citation type="submission" date="2016-01" db="EMBL/GenBank/DDBJ databases">
        <authorList>
            <person name="Husnik F."/>
        </authorList>
    </citation>
    <scope>NUCLEOTIDE SEQUENCE [LARGE SCALE GENOMIC DNA]</scope>
</reference>
<dbReference type="Pfam" id="PF00889">
    <property type="entry name" value="EF_TS"/>
    <property type="match status" value="1"/>
</dbReference>
<organism evidence="2 3">
    <name type="scientific">Tremblaya princeps</name>
    <dbReference type="NCBI Taxonomy" id="189385"/>
    <lineage>
        <taxon>Bacteria</taxon>
        <taxon>Pseudomonadati</taxon>
        <taxon>Pseudomonadota</taxon>
        <taxon>Betaproteobacteria</taxon>
        <taxon>Candidatus Tremblayella</taxon>
    </lineage>
</organism>
<evidence type="ECO:0000259" key="1">
    <source>
        <dbReference type="Pfam" id="PF00889"/>
    </source>
</evidence>
<gene>
    <name evidence="2" type="primary">tsf</name>
    <name evidence="2" type="ORF">MHIR_TP00079</name>
</gene>
<keyword evidence="2" id="KW-0648">Protein biosynthesis</keyword>
<accession>A0A143WND3</accession>
<dbReference type="InterPro" id="IPR036402">
    <property type="entry name" value="EF-Ts_dimer_sf"/>
</dbReference>
<dbReference type="Proteomes" id="UP000075242">
    <property type="component" value="Chromosome I"/>
</dbReference>
<keyword evidence="2" id="KW-0251">Elongation factor</keyword>
<dbReference type="EMBL" id="LN999011">
    <property type="protein sequence ID" value="CUX76707.1"/>
    <property type="molecule type" value="Genomic_DNA"/>
</dbReference>
<name>A0A143WND3_TREPR</name>
<feature type="domain" description="Translation elongation factor EFTs/EF1B dimerisation" evidence="1">
    <location>
        <begin position="68"/>
        <end position="187"/>
    </location>
</feature>
<evidence type="ECO:0000313" key="2">
    <source>
        <dbReference type="EMBL" id="CUX76707.1"/>
    </source>
</evidence>
<proteinExistence type="predicted"/>
<sequence length="240" mass="25019">MQTPSVTQSLRWLRATPGAPMHECAQALKAARHDAHAALAALAGRCSGTASRSAPSGALRCMIAGSSGVLVEARCATDFCARSCYFRRLLTMLAGCVQKSMQHGTGDLCRAATPTGATAAATVDMASSTASESVRVAWFSIARGRGCMAVYNHHNGRACAAVECRPGTLHPCRRVALHAAAHAPRLRSCADAALLCRAVRPVDAALLDAQASDISPPSTLGDMLGRQGLFVAGFHARPLR</sequence>
<dbReference type="SUPFAM" id="SSF54713">
    <property type="entry name" value="Elongation factor Ts (EF-Ts), dimerisation domain"/>
    <property type="match status" value="1"/>
</dbReference>
<protein>
    <submittedName>
        <fullName evidence="2">Elongation factor Ts</fullName>
    </submittedName>
</protein>
<dbReference type="AlphaFoldDB" id="A0A143WND3"/>
<dbReference type="PATRIC" id="fig|189385.8.peg.89"/>
<dbReference type="GO" id="GO:0003746">
    <property type="term" value="F:translation elongation factor activity"/>
    <property type="evidence" value="ECO:0007669"/>
    <property type="project" value="UniProtKB-KW"/>
</dbReference>
<evidence type="ECO:0000313" key="3">
    <source>
        <dbReference type="Proteomes" id="UP000075242"/>
    </source>
</evidence>
<dbReference type="InterPro" id="IPR014039">
    <property type="entry name" value="Transl_elong_EFTs/EF1B_dimer"/>
</dbReference>
<dbReference type="Gene3D" id="3.30.479.20">
    <property type="entry name" value="Elongation factor Ts, dimerisation domain"/>
    <property type="match status" value="1"/>
</dbReference>